<dbReference type="InterPro" id="IPR029058">
    <property type="entry name" value="AB_hydrolase_fold"/>
</dbReference>
<evidence type="ECO:0000259" key="2">
    <source>
        <dbReference type="SMART" id="SM00939"/>
    </source>
</evidence>
<evidence type="ECO:0000313" key="4">
    <source>
        <dbReference type="Proteomes" id="UP000663852"/>
    </source>
</evidence>
<dbReference type="Pfam" id="PF08530">
    <property type="entry name" value="PepX_C"/>
    <property type="match status" value="1"/>
</dbReference>
<feature type="domain" description="Xaa-Pro dipeptidyl-peptidase C-terminal" evidence="2">
    <location>
        <begin position="349"/>
        <end position="612"/>
    </location>
</feature>
<protein>
    <recommendedName>
        <fullName evidence="2">Xaa-Pro dipeptidyl-peptidase C-terminal domain-containing protein</fullName>
    </recommendedName>
</protein>
<dbReference type="SMART" id="SM00939">
    <property type="entry name" value="PepX_C"/>
    <property type="match status" value="1"/>
</dbReference>
<name>A0A815FF49_ADIRI</name>
<dbReference type="EMBL" id="CAJNOJ010000238">
    <property type="protein sequence ID" value="CAF1324582.1"/>
    <property type="molecule type" value="Genomic_DNA"/>
</dbReference>
<dbReference type="InterPro" id="IPR008979">
    <property type="entry name" value="Galactose-bd-like_sf"/>
</dbReference>
<evidence type="ECO:0000313" key="3">
    <source>
        <dbReference type="EMBL" id="CAF1324582.1"/>
    </source>
</evidence>
<dbReference type="Gene3D" id="1.10.3020.10">
    <property type="entry name" value="alpha-amino acid ester hydrolase ( Helical cap domain)"/>
    <property type="match status" value="1"/>
</dbReference>
<dbReference type="Pfam" id="PF02129">
    <property type="entry name" value="Peptidase_S15"/>
    <property type="match status" value="1"/>
</dbReference>
<dbReference type="Proteomes" id="UP000663852">
    <property type="component" value="Unassembled WGS sequence"/>
</dbReference>
<dbReference type="NCBIfam" id="TIGR00976">
    <property type="entry name" value="CocE_NonD"/>
    <property type="match status" value="1"/>
</dbReference>
<evidence type="ECO:0000256" key="1">
    <source>
        <dbReference type="ARBA" id="ARBA00022801"/>
    </source>
</evidence>
<accession>A0A815FF49</accession>
<dbReference type="InterPro" id="IPR005674">
    <property type="entry name" value="CocE/Ser_esterase"/>
</dbReference>
<dbReference type="SUPFAM" id="SSF49785">
    <property type="entry name" value="Galactose-binding domain-like"/>
    <property type="match status" value="1"/>
</dbReference>
<organism evidence="3 4">
    <name type="scientific">Adineta ricciae</name>
    <name type="common">Rotifer</name>
    <dbReference type="NCBI Taxonomy" id="249248"/>
    <lineage>
        <taxon>Eukaryota</taxon>
        <taxon>Metazoa</taxon>
        <taxon>Spiralia</taxon>
        <taxon>Gnathifera</taxon>
        <taxon>Rotifera</taxon>
        <taxon>Eurotatoria</taxon>
        <taxon>Bdelloidea</taxon>
        <taxon>Adinetida</taxon>
        <taxon>Adinetidae</taxon>
        <taxon>Adineta</taxon>
    </lineage>
</organism>
<dbReference type="InterPro" id="IPR050585">
    <property type="entry name" value="Xaa-Pro_dipeptidyl-ppase/CocE"/>
</dbReference>
<gene>
    <name evidence="3" type="ORF">EDS130_LOCUS31852</name>
</gene>
<dbReference type="GO" id="GO:0008239">
    <property type="term" value="F:dipeptidyl-peptidase activity"/>
    <property type="evidence" value="ECO:0007669"/>
    <property type="project" value="InterPro"/>
</dbReference>
<dbReference type="InterPro" id="IPR000383">
    <property type="entry name" value="Xaa-Pro-like_dom"/>
</dbReference>
<dbReference type="SUPFAM" id="SSF53474">
    <property type="entry name" value="alpha/beta-Hydrolases"/>
    <property type="match status" value="1"/>
</dbReference>
<reference evidence="3" key="1">
    <citation type="submission" date="2021-02" db="EMBL/GenBank/DDBJ databases">
        <authorList>
            <person name="Nowell W R."/>
        </authorList>
    </citation>
    <scope>NUCLEOTIDE SEQUENCE</scope>
</reference>
<dbReference type="InterPro" id="IPR013736">
    <property type="entry name" value="Xaa-Pro_dipept_C"/>
</dbReference>
<comment type="caution">
    <text evidence="3">The sequence shown here is derived from an EMBL/GenBank/DDBJ whole genome shotgun (WGS) entry which is preliminary data.</text>
</comment>
<dbReference type="PANTHER" id="PTHR43056">
    <property type="entry name" value="PEPTIDASE S9 PROLYL OLIGOPEPTIDASE"/>
    <property type="match status" value="1"/>
</dbReference>
<dbReference type="Gene3D" id="2.60.120.260">
    <property type="entry name" value="Galactose-binding domain-like"/>
    <property type="match status" value="1"/>
</dbReference>
<dbReference type="PANTHER" id="PTHR43056:SF10">
    <property type="entry name" value="COCE_NOND FAMILY, PUTATIVE (AFU_ORTHOLOGUE AFUA_7G00600)-RELATED"/>
    <property type="match status" value="1"/>
</dbReference>
<keyword evidence="1" id="KW-0378">Hydrolase</keyword>
<dbReference type="OrthoDB" id="10045791at2759"/>
<sequence>MSDSCIKHDGACEADHQDQGGCCKGLYCHKPVPTWKSGRCYYRDSTAKTLKENCSIRTDFPYELDKLTTVTIILDDGIQLAANIWMPKSTNEKFTTILEYIPYRKADWTSRRDELRLKYFSGFGYVALRVDIRGTGNSQGIFDDEYSPQEQSDALQILKWIQNQTWSNGKVVIYGKSWGGFNGLQVGVLQPKNLVGIISAYSTDDRYSDDIHYYGGCLPAQEALAWSTQMLIWLSIPPHPTYQGGIDRDSDLEKIWKGRLEQLVPLDTYWMKHQTRDKYWRHGSVCEDYSKISCPVLLIGGYADLYTDPVFRLMTRLTCPKRAIIGPWGHQWPDSAYPGPQIGFLQEVVAWLDYHTKGAENGYDKKEMFSVYRLHPNVEDVSSVIHERKGEWIHFNQLPSFPIEHDERNGLPPTNNDEQADEKIVYYVSYQSLQRQPSVNEELPKQMSFLSPQITGMAGGNYLGYGAANLPTNPIDQRLDDGTSLCFDSLPLTEQYDLFGFPRVRLNLSSNSPDALICVRLNMIDEKSSVSILLARGILNLTHYKSHEHPEKLNVDQVYPIDVTLSGLCVSLPIGCRLRLSLSTSYWPIVWPSTNLSVLTIHFDQSLPCVLQLPRLTREYSLRNDFALPEVAPSIPVNVLRNSSNQRQRFVDEIRQFVTLRTTDDDGCIEYPDGLRFDESMKSLYQIQMIDPQSARVEIERNLKYYFSDASSFQVDIQTKSTMYEESSVFHVKHQLNIQNRHQEFFKKDWHLQFPRV</sequence>
<dbReference type="Gene3D" id="3.40.50.1820">
    <property type="entry name" value="alpha/beta hydrolase"/>
    <property type="match status" value="1"/>
</dbReference>
<proteinExistence type="predicted"/>
<dbReference type="AlphaFoldDB" id="A0A815FF49"/>